<evidence type="ECO:0000313" key="3">
    <source>
        <dbReference type="Proteomes" id="UP000199600"/>
    </source>
</evidence>
<feature type="region of interest" description="Disordered" evidence="1">
    <location>
        <begin position="22"/>
        <end position="43"/>
    </location>
</feature>
<keyword evidence="3" id="KW-1185">Reference proteome</keyword>
<dbReference type="AlphaFoldDB" id="A0A1A8XVF9"/>
<protein>
    <submittedName>
        <fullName evidence="2">Uncharacterized protein</fullName>
    </submittedName>
</protein>
<dbReference type="Proteomes" id="UP000199600">
    <property type="component" value="Unassembled WGS sequence"/>
</dbReference>
<name>A0A1A8XVF9_9RHOO</name>
<reference evidence="2 3" key="1">
    <citation type="submission" date="2016-06" db="EMBL/GenBank/DDBJ databases">
        <authorList>
            <person name="Kjaerup R.B."/>
            <person name="Dalgaard T.S."/>
            <person name="Juul-Madsen H.R."/>
        </authorList>
    </citation>
    <scope>NUCLEOTIDE SEQUENCE [LARGE SCALE GENOMIC DNA]</scope>
    <source>
        <strain evidence="2">2</strain>
    </source>
</reference>
<organism evidence="2 3">
    <name type="scientific">Candidatus Propionivibrio aalborgensis</name>
    <dbReference type="NCBI Taxonomy" id="1860101"/>
    <lineage>
        <taxon>Bacteria</taxon>
        <taxon>Pseudomonadati</taxon>
        <taxon>Pseudomonadota</taxon>
        <taxon>Betaproteobacteria</taxon>
        <taxon>Rhodocyclales</taxon>
        <taxon>Rhodocyclaceae</taxon>
        <taxon>Propionivibrio</taxon>
    </lineage>
</organism>
<evidence type="ECO:0000313" key="2">
    <source>
        <dbReference type="EMBL" id="SBT09009.1"/>
    </source>
</evidence>
<accession>A0A1A8XVF9</accession>
<evidence type="ECO:0000256" key="1">
    <source>
        <dbReference type="SAM" id="MobiDB-lite"/>
    </source>
</evidence>
<sequence>METGGFTELSLERVTVVRTHEYYHPPGESPENFMGQTRVGYVR</sequence>
<proteinExistence type="predicted"/>
<dbReference type="EMBL" id="FLQY01000224">
    <property type="protein sequence ID" value="SBT09009.1"/>
    <property type="molecule type" value="Genomic_DNA"/>
</dbReference>
<gene>
    <name evidence="2" type="ORF">PROAA_300004</name>
</gene>